<comment type="subcellular location">
    <subcellularLocation>
        <location evidence="1">Membrane</location>
        <topology evidence="1">Multi-pass membrane protein</topology>
    </subcellularLocation>
</comment>
<feature type="transmembrane region" description="Helical" evidence="6">
    <location>
        <begin position="177"/>
        <end position="196"/>
    </location>
</feature>
<feature type="transmembrane region" description="Helical" evidence="6">
    <location>
        <begin position="12"/>
        <end position="32"/>
    </location>
</feature>
<evidence type="ECO:0000256" key="4">
    <source>
        <dbReference type="ARBA" id="ARBA00022989"/>
    </source>
</evidence>
<feature type="transmembrane region" description="Helical" evidence="6">
    <location>
        <begin position="296"/>
        <end position="315"/>
    </location>
</feature>
<dbReference type="Pfam" id="PF07690">
    <property type="entry name" value="MFS_1"/>
    <property type="match status" value="1"/>
</dbReference>
<evidence type="ECO:0000256" key="1">
    <source>
        <dbReference type="ARBA" id="ARBA00004141"/>
    </source>
</evidence>
<evidence type="ECO:0000256" key="5">
    <source>
        <dbReference type="ARBA" id="ARBA00023136"/>
    </source>
</evidence>
<dbReference type="PANTHER" id="PTHR23505">
    <property type="entry name" value="SPINSTER"/>
    <property type="match status" value="1"/>
</dbReference>
<dbReference type="PROSITE" id="PS50850">
    <property type="entry name" value="MFS"/>
    <property type="match status" value="1"/>
</dbReference>
<keyword evidence="2" id="KW-0813">Transport</keyword>
<evidence type="ECO:0000256" key="2">
    <source>
        <dbReference type="ARBA" id="ARBA00022448"/>
    </source>
</evidence>
<evidence type="ECO:0000256" key="3">
    <source>
        <dbReference type="ARBA" id="ARBA00022692"/>
    </source>
</evidence>
<evidence type="ECO:0000259" key="7">
    <source>
        <dbReference type="PROSITE" id="PS50850"/>
    </source>
</evidence>
<feature type="transmembrane region" description="Helical" evidence="6">
    <location>
        <begin position="114"/>
        <end position="139"/>
    </location>
</feature>
<dbReference type="Gene3D" id="1.20.1250.20">
    <property type="entry name" value="MFS general substrate transporter like domains"/>
    <property type="match status" value="2"/>
</dbReference>
<organism evidence="8 9">
    <name type="scientific">Novosphingobium ginsenosidimutans</name>
    <dbReference type="NCBI Taxonomy" id="1176536"/>
    <lineage>
        <taxon>Bacteria</taxon>
        <taxon>Pseudomonadati</taxon>
        <taxon>Pseudomonadota</taxon>
        <taxon>Alphaproteobacteria</taxon>
        <taxon>Sphingomonadales</taxon>
        <taxon>Sphingomonadaceae</taxon>
        <taxon>Novosphingobium</taxon>
    </lineage>
</organism>
<feature type="domain" description="Major facilitator superfamily (MFS) profile" evidence="7">
    <location>
        <begin position="13"/>
        <end position="411"/>
    </location>
</feature>
<feature type="transmembrane region" description="Helical" evidence="6">
    <location>
        <begin position="228"/>
        <end position="251"/>
    </location>
</feature>
<keyword evidence="4 6" id="KW-1133">Transmembrane helix</keyword>
<feature type="transmembrane region" description="Helical" evidence="6">
    <location>
        <begin position="385"/>
        <end position="407"/>
    </location>
</feature>
<gene>
    <name evidence="8" type="ORF">FRF71_05220</name>
</gene>
<evidence type="ECO:0000313" key="8">
    <source>
        <dbReference type="EMBL" id="QEA15585.1"/>
    </source>
</evidence>
<dbReference type="GO" id="GO:0022857">
    <property type="term" value="F:transmembrane transporter activity"/>
    <property type="evidence" value="ECO:0007669"/>
    <property type="project" value="InterPro"/>
</dbReference>
<accession>A0A5B8S585</accession>
<protein>
    <submittedName>
        <fullName evidence="8">MFS transporter</fullName>
    </submittedName>
</protein>
<feature type="transmembrane region" description="Helical" evidence="6">
    <location>
        <begin position="90"/>
        <end position="108"/>
    </location>
</feature>
<dbReference type="GO" id="GO:0016020">
    <property type="term" value="C:membrane"/>
    <property type="evidence" value="ECO:0007669"/>
    <property type="project" value="UniProtKB-SubCell"/>
</dbReference>
<keyword evidence="9" id="KW-1185">Reference proteome</keyword>
<dbReference type="EMBL" id="CP042345">
    <property type="protein sequence ID" value="QEA15585.1"/>
    <property type="molecule type" value="Genomic_DNA"/>
</dbReference>
<feature type="transmembrane region" description="Helical" evidence="6">
    <location>
        <begin position="357"/>
        <end position="379"/>
    </location>
</feature>
<evidence type="ECO:0000256" key="6">
    <source>
        <dbReference type="SAM" id="Phobius"/>
    </source>
</evidence>
<dbReference type="InterPro" id="IPR011701">
    <property type="entry name" value="MFS"/>
</dbReference>
<feature type="transmembrane region" description="Helical" evidence="6">
    <location>
        <begin position="321"/>
        <end position="345"/>
    </location>
</feature>
<dbReference type="KEGG" id="ngf:FRF71_05220"/>
<dbReference type="SUPFAM" id="SSF103473">
    <property type="entry name" value="MFS general substrate transporter"/>
    <property type="match status" value="1"/>
</dbReference>
<dbReference type="InterPro" id="IPR036259">
    <property type="entry name" value="MFS_trans_sf"/>
</dbReference>
<proteinExistence type="predicted"/>
<dbReference type="Proteomes" id="UP000321172">
    <property type="component" value="Chromosome"/>
</dbReference>
<evidence type="ECO:0000313" key="9">
    <source>
        <dbReference type="Proteomes" id="UP000321172"/>
    </source>
</evidence>
<sequence>MAGPVVIDDTPGPARASAFGWAVFALSFGLLMSDHMARQVLAAVGPQIKTEWSLSDAELASLSSVVALAVGLLTLPLSYLADRFGRVKSLVAMAMLWSLATLAGAWAQDYPQMLVARLLVGVGEAAYGSVGIAVVLAVFPVHMRATLSASFLAGSIFGQMVGVTLGAQIAALHGWRTAFAAIGLFGLVLALIYPLVVRGDRLGAAPARPKQDWGELARLLIGRPLLQLTYFAGGIQLFCTGTLAVFLPILLTRHYGMALATAGRTTAVFLLICAVGMIACGMLVDRLSRSNPTSTPRISVLFSLLSAALFAGAFLSPPGAVQLALIGGALLVVAGITGVTGSMIANATPRAIHSSSMAVLALAYNLLGLAPGPVVTGWLSDNYGLLTALKFLPVPCLLSALAMIFAGRRYAAEMAEKAAKANL</sequence>
<keyword evidence="5 6" id="KW-0472">Membrane</keyword>
<dbReference type="InterPro" id="IPR044770">
    <property type="entry name" value="MFS_spinster-like"/>
</dbReference>
<feature type="transmembrane region" description="Helical" evidence="6">
    <location>
        <begin position="151"/>
        <end position="171"/>
    </location>
</feature>
<dbReference type="PANTHER" id="PTHR23505:SF79">
    <property type="entry name" value="PROTEIN SPINSTER"/>
    <property type="match status" value="1"/>
</dbReference>
<feature type="transmembrane region" description="Helical" evidence="6">
    <location>
        <begin position="263"/>
        <end position="284"/>
    </location>
</feature>
<dbReference type="InterPro" id="IPR020846">
    <property type="entry name" value="MFS_dom"/>
</dbReference>
<dbReference type="AlphaFoldDB" id="A0A5B8S585"/>
<dbReference type="RefSeq" id="WP_147089563.1">
    <property type="nucleotide sequence ID" value="NZ_BAABJD010000001.1"/>
</dbReference>
<name>A0A5B8S585_9SPHN</name>
<feature type="transmembrane region" description="Helical" evidence="6">
    <location>
        <begin position="59"/>
        <end position="78"/>
    </location>
</feature>
<keyword evidence="3 6" id="KW-0812">Transmembrane</keyword>
<dbReference type="OrthoDB" id="7002695at2"/>
<reference evidence="8 9" key="1">
    <citation type="journal article" date="2013" name="J. Microbiol. Biotechnol.">
        <title>Novosphingobium ginsenosidimutans sp. nov., with the ability to convert ginsenoside.</title>
        <authorList>
            <person name="Kim J.K."/>
            <person name="He D."/>
            <person name="Liu Q.M."/>
            <person name="Park H.Y."/>
            <person name="Jung M.S."/>
            <person name="Yoon M.H."/>
            <person name="Kim S.C."/>
            <person name="Im W.T."/>
        </authorList>
    </citation>
    <scope>NUCLEOTIDE SEQUENCE [LARGE SCALE GENOMIC DNA]</scope>
    <source>
        <strain evidence="8 9">FW-6</strain>
    </source>
</reference>